<dbReference type="RefSeq" id="WP_144425987.1">
    <property type="nucleotide sequence ID" value="NZ_BAAAEB010000034.1"/>
</dbReference>
<dbReference type="AlphaFoldDB" id="A0A849BJ13"/>
<reference evidence="1 2" key="1">
    <citation type="submission" date="2020-05" db="EMBL/GenBank/DDBJ databases">
        <title>MicrobeNet Type strains.</title>
        <authorList>
            <person name="Nicholson A.C."/>
        </authorList>
    </citation>
    <scope>NUCLEOTIDE SEQUENCE [LARGE SCALE GENOMIC DNA]</scope>
    <source>
        <strain evidence="1 2">ATCC 700815</strain>
    </source>
</reference>
<sequence length="104" mass="11738">MSTFTEHDLEHQRLKHRTLVLEHLVLVLITALAKQKCVEKGVDEEPGAIGSLARVLLEKGLRSLRDLPPSGEFHPAERAMLMDESSEVFQDLEQHLEFILKGAL</sequence>
<comment type="caution">
    <text evidence="1">The sequence shown here is derived from an EMBL/GenBank/DDBJ whole genome shotgun (WGS) entry which is preliminary data.</text>
</comment>
<evidence type="ECO:0000313" key="2">
    <source>
        <dbReference type="Proteomes" id="UP000542973"/>
    </source>
</evidence>
<name>A0A849BJ13_9BURK</name>
<dbReference type="Proteomes" id="UP000542973">
    <property type="component" value="Unassembled WGS sequence"/>
</dbReference>
<gene>
    <name evidence="1" type="ORF">HLB16_25920</name>
</gene>
<evidence type="ECO:0000313" key="1">
    <source>
        <dbReference type="EMBL" id="NNH14286.1"/>
    </source>
</evidence>
<proteinExistence type="predicted"/>
<organism evidence="1 2">
    <name type="scientific">Cupriavidus gilardii</name>
    <dbReference type="NCBI Taxonomy" id="82541"/>
    <lineage>
        <taxon>Bacteria</taxon>
        <taxon>Pseudomonadati</taxon>
        <taxon>Pseudomonadota</taxon>
        <taxon>Betaproteobacteria</taxon>
        <taxon>Burkholderiales</taxon>
        <taxon>Burkholderiaceae</taxon>
        <taxon>Cupriavidus</taxon>
    </lineage>
</organism>
<accession>A0A849BJ13</accession>
<dbReference type="EMBL" id="JABEMD010000091">
    <property type="protein sequence ID" value="NNH14286.1"/>
    <property type="molecule type" value="Genomic_DNA"/>
</dbReference>
<protein>
    <submittedName>
        <fullName evidence="1">Uncharacterized protein</fullName>
    </submittedName>
</protein>